<dbReference type="InterPro" id="IPR058245">
    <property type="entry name" value="NreC/VraR/RcsB-like_REC"/>
</dbReference>
<evidence type="ECO:0000256" key="2">
    <source>
        <dbReference type="ARBA" id="ARBA00023125"/>
    </source>
</evidence>
<dbReference type="PANTHER" id="PTHR43214">
    <property type="entry name" value="TWO-COMPONENT RESPONSE REGULATOR"/>
    <property type="match status" value="1"/>
</dbReference>
<dbReference type="InterPro" id="IPR016032">
    <property type="entry name" value="Sig_transdc_resp-reg_C-effctor"/>
</dbReference>
<dbReference type="EMBL" id="CP121194">
    <property type="protein sequence ID" value="XBH11023.1"/>
    <property type="molecule type" value="Genomic_DNA"/>
</dbReference>
<keyword evidence="2" id="KW-0238">DNA-binding</keyword>
<dbReference type="PROSITE" id="PS50043">
    <property type="entry name" value="HTH_LUXR_2"/>
    <property type="match status" value="1"/>
</dbReference>
<accession>A0AAU7DAQ2</accession>
<evidence type="ECO:0000259" key="4">
    <source>
        <dbReference type="PROSITE" id="PS50043"/>
    </source>
</evidence>
<dbReference type="Pfam" id="PF00196">
    <property type="entry name" value="GerE"/>
    <property type="match status" value="1"/>
</dbReference>
<dbReference type="SUPFAM" id="SSF46894">
    <property type="entry name" value="C-terminal effector domain of the bipartite response regulators"/>
    <property type="match status" value="1"/>
</dbReference>
<name>A0AAU7DAQ2_9BACT</name>
<accession>A0AAU7D1I9</accession>
<dbReference type="SMART" id="SM00421">
    <property type="entry name" value="HTH_LUXR"/>
    <property type="match status" value="1"/>
</dbReference>
<sequence length="267" mass="29974">MTVVHFDKTRSEDDSLEDNVLDEKQENANAAGIRVVLADSQAIYRVGIRKIFALEDDIRVVAQVETLNNLYLALQRYPTDVVVLEGQLIAGTIDAIPELVRQAPDAKLIVQVSEADEANTVELYRRGVRGVVPRSISPDLLVKCVRKIADGETWIDNQSISWVIEAYRAQATSLTDPKVQPKLSKKELAIISCITRGMRNKEIAYQIGTTEQVIKNYLRKIYDKLGVSDRLELALYCLHHELLKKYTQELNSAGVATEPSQPLRAKM</sequence>
<dbReference type="SUPFAM" id="SSF52172">
    <property type="entry name" value="CheY-like"/>
    <property type="match status" value="1"/>
</dbReference>
<dbReference type="EMBL" id="CP121195">
    <property type="protein sequence ID" value="XBH14451.1"/>
    <property type="molecule type" value="Genomic_DNA"/>
</dbReference>
<dbReference type="PANTHER" id="PTHR43214:SF38">
    <property type="entry name" value="NITRATE_NITRITE RESPONSE REGULATOR PROTEIN NARL"/>
    <property type="match status" value="1"/>
</dbReference>
<organism evidence="7">
    <name type="scientific">Edaphobacter paludis</name>
    <dbReference type="NCBI Taxonomy" id="3035702"/>
    <lineage>
        <taxon>Bacteria</taxon>
        <taxon>Pseudomonadati</taxon>
        <taxon>Acidobacteriota</taxon>
        <taxon>Terriglobia</taxon>
        <taxon>Terriglobales</taxon>
        <taxon>Acidobacteriaceae</taxon>
        <taxon>Edaphobacter</taxon>
    </lineage>
</organism>
<dbReference type="RefSeq" id="WP_348268511.1">
    <property type="nucleotide sequence ID" value="NZ_CP121194.1"/>
</dbReference>
<dbReference type="KEGG" id="epl:P4G45_04665"/>
<proteinExistence type="predicted"/>
<evidence type="ECO:0000256" key="3">
    <source>
        <dbReference type="PROSITE-ProRule" id="PRU00169"/>
    </source>
</evidence>
<dbReference type="CDD" id="cd06170">
    <property type="entry name" value="LuxR_C_like"/>
    <property type="match status" value="1"/>
</dbReference>
<dbReference type="InterPro" id="IPR000792">
    <property type="entry name" value="Tscrpt_reg_LuxR_C"/>
</dbReference>
<dbReference type="GO" id="GO:0003677">
    <property type="term" value="F:DNA binding"/>
    <property type="evidence" value="ECO:0007669"/>
    <property type="project" value="UniProtKB-KW"/>
</dbReference>
<dbReference type="CDD" id="cd17535">
    <property type="entry name" value="REC_NarL-like"/>
    <property type="match status" value="1"/>
</dbReference>
<dbReference type="Gene3D" id="3.40.50.2300">
    <property type="match status" value="1"/>
</dbReference>
<evidence type="ECO:0000313" key="7">
    <source>
        <dbReference type="EMBL" id="XBH14451.1"/>
    </source>
</evidence>
<dbReference type="PRINTS" id="PR00038">
    <property type="entry name" value="HTHLUXR"/>
</dbReference>
<dbReference type="InterPro" id="IPR039420">
    <property type="entry name" value="WalR-like"/>
</dbReference>
<dbReference type="AlphaFoldDB" id="A0AAU7DAQ2"/>
<evidence type="ECO:0000259" key="5">
    <source>
        <dbReference type="PROSITE" id="PS50110"/>
    </source>
</evidence>
<dbReference type="GO" id="GO:0006355">
    <property type="term" value="P:regulation of DNA-templated transcription"/>
    <property type="evidence" value="ECO:0007669"/>
    <property type="project" value="InterPro"/>
</dbReference>
<feature type="domain" description="Response regulatory" evidence="5">
    <location>
        <begin position="34"/>
        <end position="149"/>
    </location>
</feature>
<reference evidence="7" key="1">
    <citation type="submission" date="2023-03" db="EMBL/GenBank/DDBJ databases">
        <title>Edaphobacter sp.</title>
        <authorList>
            <person name="Huber K.J."/>
            <person name="Papendorf J."/>
            <person name="Pilke C."/>
            <person name="Bunk B."/>
            <person name="Sproeer C."/>
            <person name="Pester M."/>
        </authorList>
    </citation>
    <scope>NUCLEOTIDE SEQUENCE</scope>
    <source>
        <strain evidence="6">DSM 109919</strain>
        <strain evidence="7">DSM 109920</strain>
    </source>
</reference>
<protein>
    <submittedName>
        <fullName evidence="7">Response regulator transcription factor</fullName>
    </submittedName>
</protein>
<evidence type="ECO:0000313" key="6">
    <source>
        <dbReference type="EMBL" id="XBH11023.1"/>
    </source>
</evidence>
<dbReference type="InterPro" id="IPR001789">
    <property type="entry name" value="Sig_transdc_resp-reg_receiver"/>
</dbReference>
<evidence type="ECO:0000256" key="1">
    <source>
        <dbReference type="ARBA" id="ARBA00022553"/>
    </source>
</evidence>
<dbReference type="InterPro" id="IPR011006">
    <property type="entry name" value="CheY-like_superfamily"/>
</dbReference>
<gene>
    <name evidence="6" type="ORF">P4G45_04665</name>
    <name evidence="7" type="ORF">P8936_04630</name>
</gene>
<feature type="domain" description="HTH luxR-type" evidence="4">
    <location>
        <begin position="176"/>
        <end position="241"/>
    </location>
</feature>
<dbReference type="GO" id="GO:0000160">
    <property type="term" value="P:phosphorelay signal transduction system"/>
    <property type="evidence" value="ECO:0007669"/>
    <property type="project" value="InterPro"/>
</dbReference>
<dbReference type="PROSITE" id="PS50110">
    <property type="entry name" value="RESPONSE_REGULATORY"/>
    <property type="match status" value="1"/>
</dbReference>
<keyword evidence="1" id="KW-0597">Phosphoprotein</keyword>
<comment type="caution">
    <text evidence="3">Lacks conserved residue(s) required for the propagation of feature annotation.</text>
</comment>